<dbReference type="AlphaFoldDB" id="A0A2S5TF63"/>
<feature type="transmembrane region" description="Helical" evidence="8">
    <location>
        <begin position="70"/>
        <end position="91"/>
    </location>
</feature>
<gene>
    <name evidence="10" type="ORF">C3942_12275</name>
</gene>
<keyword evidence="4" id="KW-0547">Nucleotide-binding</keyword>
<dbReference type="RefSeq" id="WP_104230634.1">
    <property type="nucleotide sequence ID" value="NZ_PSNW01000006.1"/>
</dbReference>
<evidence type="ECO:0000313" key="11">
    <source>
        <dbReference type="Proteomes" id="UP000238220"/>
    </source>
</evidence>
<reference evidence="10 11" key="1">
    <citation type="submission" date="2018-02" db="EMBL/GenBank/DDBJ databases">
        <title>Genome sequencing of Solimonas sp. HR-BB.</title>
        <authorList>
            <person name="Lee Y."/>
            <person name="Jeon C.O."/>
        </authorList>
    </citation>
    <scope>NUCLEOTIDE SEQUENCE [LARGE SCALE GENOMIC DNA]</scope>
    <source>
        <strain evidence="10 11">HR-BB</strain>
    </source>
</reference>
<feature type="transmembrane region" description="Helical" evidence="8">
    <location>
        <begin position="159"/>
        <end position="180"/>
    </location>
</feature>
<evidence type="ECO:0000313" key="10">
    <source>
        <dbReference type="EMBL" id="PPE73572.1"/>
    </source>
</evidence>
<evidence type="ECO:0000256" key="7">
    <source>
        <dbReference type="ARBA" id="ARBA00023136"/>
    </source>
</evidence>
<evidence type="ECO:0000256" key="8">
    <source>
        <dbReference type="SAM" id="Phobius"/>
    </source>
</evidence>
<dbReference type="Proteomes" id="UP000238220">
    <property type="component" value="Unassembled WGS sequence"/>
</dbReference>
<feature type="domain" description="Pycsar effector protein" evidence="9">
    <location>
        <begin position="32"/>
        <end position="177"/>
    </location>
</feature>
<sequence length="181" mass="19987">MNEPANLAPPSPQPLRIEQGAAHLDILVRQTRIHHMTLSITADTKANMLMIAASVVLTLAAREANGGDSLPALILTVFSLASVCLAIIAAMPKLGSGAKATPSRNLLFFAHFTTLSYEQYLREMEEVMSSPAKTYEMQLREIYEMGQYLKRYKFRYVQAGYMVFLIGLFAAGCAWIVQALT</sequence>
<dbReference type="InterPro" id="IPR043760">
    <property type="entry name" value="PycTM_dom"/>
</dbReference>
<keyword evidence="7 8" id="KW-0472">Membrane</keyword>
<evidence type="ECO:0000256" key="5">
    <source>
        <dbReference type="ARBA" id="ARBA00022989"/>
    </source>
</evidence>
<dbReference type="GO" id="GO:0051607">
    <property type="term" value="P:defense response to virus"/>
    <property type="evidence" value="ECO:0007669"/>
    <property type="project" value="UniProtKB-KW"/>
</dbReference>
<keyword evidence="2" id="KW-1003">Cell membrane</keyword>
<comment type="subcellular location">
    <subcellularLocation>
        <location evidence="1">Cell membrane</location>
    </subcellularLocation>
</comment>
<evidence type="ECO:0000256" key="6">
    <source>
        <dbReference type="ARBA" id="ARBA00023118"/>
    </source>
</evidence>
<evidence type="ECO:0000259" key="9">
    <source>
        <dbReference type="Pfam" id="PF18967"/>
    </source>
</evidence>
<dbReference type="GO" id="GO:0000166">
    <property type="term" value="F:nucleotide binding"/>
    <property type="evidence" value="ECO:0007669"/>
    <property type="project" value="UniProtKB-KW"/>
</dbReference>
<keyword evidence="5 8" id="KW-1133">Transmembrane helix</keyword>
<dbReference type="OrthoDB" id="338959at2"/>
<evidence type="ECO:0000256" key="3">
    <source>
        <dbReference type="ARBA" id="ARBA00022692"/>
    </source>
</evidence>
<keyword evidence="11" id="KW-1185">Reference proteome</keyword>
<name>A0A2S5TF63_9GAMM</name>
<evidence type="ECO:0000256" key="4">
    <source>
        <dbReference type="ARBA" id="ARBA00022741"/>
    </source>
</evidence>
<keyword evidence="6" id="KW-0051">Antiviral defense</keyword>
<organism evidence="10 11">
    <name type="scientific">Solimonas fluminis</name>
    <dbReference type="NCBI Taxonomy" id="2086571"/>
    <lineage>
        <taxon>Bacteria</taxon>
        <taxon>Pseudomonadati</taxon>
        <taxon>Pseudomonadota</taxon>
        <taxon>Gammaproteobacteria</taxon>
        <taxon>Nevskiales</taxon>
        <taxon>Nevskiaceae</taxon>
        <taxon>Solimonas</taxon>
    </lineage>
</organism>
<dbReference type="Pfam" id="PF18967">
    <property type="entry name" value="PycTM"/>
    <property type="match status" value="1"/>
</dbReference>
<comment type="caution">
    <text evidence="10">The sequence shown here is derived from an EMBL/GenBank/DDBJ whole genome shotgun (WGS) entry which is preliminary data.</text>
</comment>
<evidence type="ECO:0000256" key="2">
    <source>
        <dbReference type="ARBA" id="ARBA00022475"/>
    </source>
</evidence>
<dbReference type="GO" id="GO:0005886">
    <property type="term" value="C:plasma membrane"/>
    <property type="evidence" value="ECO:0007669"/>
    <property type="project" value="UniProtKB-SubCell"/>
</dbReference>
<evidence type="ECO:0000256" key="1">
    <source>
        <dbReference type="ARBA" id="ARBA00004236"/>
    </source>
</evidence>
<dbReference type="EMBL" id="PSNW01000006">
    <property type="protein sequence ID" value="PPE73572.1"/>
    <property type="molecule type" value="Genomic_DNA"/>
</dbReference>
<protein>
    <recommendedName>
        <fullName evidence="9">Pycsar effector protein domain-containing protein</fullName>
    </recommendedName>
</protein>
<proteinExistence type="predicted"/>
<keyword evidence="3 8" id="KW-0812">Transmembrane</keyword>
<accession>A0A2S5TF63</accession>